<name>A0A2J8SD58_PONAB</name>
<gene>
    <name evidence="2" type="ORF">CR201_G0044229</name>
</gene>
<feature type="region of interest" description="Disordered" evidence="1">
    <location>
        <begin position="77"/>
        <end position="109"/>
    </location>
</feature>
<organism evidence="2">
    <name type="scientific">Pongo abelii</name>
    <name type="common">Sumatran orangutan</name>
    <name type="synonym">Pongo pygmaeus abelii</name>
    <dbReference type="NCBI Taxonomy" id="9601"/>
    <lineage>
        <taxon>Eukaryota</taxon>
        <taxon>Metazoa</taxon>
        <taxon>Chordata</taxon>
        <taxon>Craniata</taxon>
        <taxon>Vertebrata</taxon>
        <taxon>Euteleostomi</taxon>
        <taxon>Mammalia</taxon>
        <taxon>Eutheria</taxon>
        <taxon>Euarchontoglires</taxon>
        <taxon>Primates</taxon>
        <taxon>Haplorrhini</taxon>
        <taxon>Catarrhini</taxon>
        <taxon>Hominidae</taxon>
        <taxon>Pongo</taxon>
    </lineage>
</organism>
<dbReference type="EMBL" id="NDHI03003584">
    <property type="protein sequence ID" value="PNJ18726.1"/>
    <property type="molecule type" value="Genomic_DNA"/>
</dbReference>
<reference evidence="2" key="1">
    <citation type="submission" date="2017-12" db="EMBL/GenBank/DDBJ databases">
        <title>High-resolution comparative analysis of great ape genomes.</title>
        <authorList>
            <person name="Pollen A."/>
            <person name="Hastie A."/>
            <person name="Hormozdiari F."/>
            <person name="Dougherty M."/>
            <person name="Liu R."/>
            <person name="Chaisson M."/>
            <person name="Hoppe E."/>
            <person name="Hill C."/>
            <person name="Pang A."/>
            <person name="Hillier L."/>
            <person name="Baker C."/>
            <person name="Armstrong J."/>
            <person name="Shendure J."/>
            <person name="Paten B."/>
            <person name="Wilson R."/>
            <person name="Chao H."/>
            <person name="Schneider V."/>
            <person name="Ventura M."/>
            <person name="Kronenberg Z."/>
            <person name="Murali S."/>
            <person name="Gordon D."/>
            <person name="Cantsilieris S."/>
            <person name="Munson K."/>
            <person name="Nelson B."/>
            <person name="Raja A."/>
            <person name="Underwood J."/>
            <person name="Diekhans M."/>
            <person name="Fiddes I."/>
            <person name="Haussler D."/>
            <person name="Eichler E."/>
        </authorList>
    </citation>
    <scope>NUCLEOTIDE SEQUENCE [LARGE SCALE GENOMIC DNA]</scope>
    <source>
        <strain evidence="2">Susie</strain>
    </source>
</reference>
<accession>A0A2J8SD58</accession>
<proteinExistence type="predicted"/>
<feature type="compositionally biased region" description="Basic and acidic residues" evidence="1">
    <location>
        <begin position="82"/>
        <end position="102"/>
    </location>
</feature>
<sequence length="123" mass="14263">MKGVTKNNCWDEVESTQRVREDVRPDHNLPPAERRRRGFFYHLNWRFPSLDSWDLIRAAHSTQSAIDLYVARDPLSRRLRRNTRDESGTQQPKAEEQAEDKGVYSGSTPFYGKTFSVAKGGTY</sequence>
<dbReference type="AlphaFoldDB" id="A0A2J8SD58"/>
<comment type="caution">
    <text evidence="2">The sequence shown here is derived from an EMBL/GenBank/DDBJ whole genome shotgun (WGS) entry which is preliminary data.</text>
</comment>
<protein>
    <submittedName>
        <fullName evidence="2">T0156445 isoform 6</fullName>
    </submittedName>
</protein>
<evidence type="ECO:0000256" key="1">
    <source>
        <dbReference type="SAM" id="MobiDB-lite"/>
    </source>
</evidence>
<evidence type="ECO:0000313" key="2">
    <source>
        <dbReference type="EMBL" id="PNJ18726.1"/>
    </source>
</evidence>